<dbReference type="GO" id="GO:0006353">
    <property type="term" value="P:DNA-templated transcription termination"/>
    <property type="evidence" value="ECO:0007669"/>
    <property type="project" value="UniProtKB-UniRule"/>
</dbReference>
<name>A0A7Y2E8H3_UNCEI</name>
<evidence type="ECO:0000256" key="3">
    <source>
        <dbReference type="ARBA" id="ARBA00023015"/>
    </source>
</evidence>
<dbReference type="PANTHER" id="PTHR30265">
    <property type="entry name" value="RHO-INTERACTING TRANSCRIPTION TERMINATION FACTOR NUSG"/>
    <property type="match status" value="1"/>
</dbReference>
<evidence type="ECO:0000259" key="9">
    <source>
        <dbReference type="SMART" id="SM00739"/>
    </source>
</evidence>
<evidence type="ECO:0000313" key="10">
    <source>
        <dbReference type="EMBL" id="NNF06272.1"/>
    </source>
</evidence>
<evidence type="ECO:0000313" key="11">
    <source>
        <dbReference type="Proteomes" id="UP000547674"/>
    </source>
</evidence>
<feature type="domain" description="NusG-like N-terminal" evidence="8">
    <location>
        <begin position="2"/>
        <end position="110"/>
    </location>
</feature>
<evidence type="ECO:0000256" key="4">
    <source>
        <dbReference type="ARBA" id="ARBA00023163"/>
    </source>
</evidence>
<evidence type="ECO:0000256" key="6">
    <source>
        <dbReference type="NCBIfam" id="TIGR00922"/>
    </source>
</evidence>
<comment type="caution">
    <text evidence="10">The sequence shown here is derived from an EMBL/GenBank/DDBJ whole genome shotgun (WGS) entry which is preliminary data.</text>
</comment>
<dbReference type="InterPro" id="IPR005824">
    <property type="entry name" value="KOW"/>
</dbReference>
<dbReference type="PRINTS" id="PR00338">
    <property type="entry name" value="NUSGTNSCPFCT"/>
</dbReference>
<dbReference type="InterPro" id="IPR047050">
    <property type="entry name" value="NGN"/>
</dbReference>
<comment type="function">
    <text evidence="5 7">Participates in transcription elongation, termination and antitermination.</text>
</comment>
<dbReference type="InterPro" id="IPR014722">
    <property type="entry name" value="Rib_uL2_dom2"/>
</dbReference>
<dbReference type="GO" id="GO:0031564">
    <property type="term" value="P:transcription antitermination"/>
    <property type="evidence" value="ECO:0007669"/>
    <property type="project" value="UniProtKB-UniRule"/>
</dbReference>
<dbReference type="CDD" id="cd06091">
    <property type="entry name" value="KOW_NusG"/>
    <property type="match status" value="1"/>
</dbReference>
<dbReference type="InterPro" id="IPR043425">
    <property type="entry name" value="NusG-like"/>
</dbReference>
<dbReference type="Gene3D" id="3.30.70.940">
    <property type="entry name" value="NusG, N-terminal domain"/>
    <property type="match status" value="1"/>
</dbReference>
<evidence type="ECO:0000259" key="8">
    <source>
        <dbReference type="SMART" id="SM00738"/>
    </source>
</evidence>
<sequence length="176" mass="19691">MEKKWYVIHTYSGHENKVKNNLQRTIENAGLEESFGQIVVATEDIAEMKDGKRVVSRKKTFPSYVLIEMALNDDTQSLVSNVTGVTRFVGSGQDPIPLTETEANRLMGQIDESKPREPMEVPYKVGEHVKVIDGPFTDFTGVVHEVNGERGKLKVMVSIFGRATPVELDFLQVNPV</sequence>
<proteinExistence type="inferred from homology"/>
<dbReference type="InterPro" id="IPR006645">
    <property type="entry name" value="NGN-like_dom"/>
</dbReference>
<dbReference type="HAMAP" id="MF_00948">
    <property type="entry name" value="NusG"/>
    <property type="match status" value="1"/>
</dbReference>
<keyword evidence="2 5" id="KW-0889">Transcription antitermination</keyword>
<dbReference type="GO" id="GO:0005829">
    <property type="term" value="C:cytosol"/>
    <property type="evidence" value="ECO:0007669"/>
    <property type="project" value="TreeGrafter"/>
</dbReference>
<dbReference type="InterPro" id="IPR001062">
    <property type="entry name" value="Transcrpt_antiterm_NusG"/>
</dbReference>
<comment type="similarity">
    <text evidence="5 7">Belongs to the NusG family.</text>
</comment>
<accession>A0A7Y2E8H3</accession>
<evidence type="ECO:0000256" key="5">
    <source>
        <dbReference type="HAMAP-Rule" id="MF_00948"/>
    </source>
</evidence>
<dbReference type="InterPro" id="IPR008991">
    <property type="entry name" value="Translation_prot_SH3-like_sf"/>
</dbReference>
<dbReference type="SUPFAM" id="SSF50104">
    <property type="entry name" value="Translation proteins SH3-like domain"/>
    <property type="match status" value="1"/>
</dbReference>
<dbReference type="PANTHER" id="PTHR30265:SF2">
    <property type="entry name" value="TRANSCRIPTION TERMINATION_ANTITERMINATION PROTEIN NUSG"/>
    <property type="match status" value="1"/>
</dbReference>
<dbReference type="GO" id="GO:0006354">
    <property type="term" value="P:DNA-templated transcription elongation"/>
    <property type="evidence" value="ECO:0007669"/>
    <property type="project" value="UniProtKB-UniRule"/>
</dbReference>
<dbReference type="Gene3D" id="2.30.30.30">
    <property type="match status" value="1"/>
</dbReference>
<dbReference type="NCBIfam" id="TIGR00922">
    <property type="entry name" value="nusG"/>
    <property type="match status" value="1"/>
</dbReference>
<evidence type="ECO:0000256" key="2">
    <source>
        <dbReference type="ARBA" id="ARBA00022814"/>
    </source>
</evidence>
<keyword evidence="1 5" id="KW-0806">Transcription termination</keyword>
<dbReference type="EMBL" id="JABDJR010000222">
    <property type="protein sequence ID" value="NNF06272.1"/>
    <property type="molecule type" value="Genomic_DNA"/>
</dbReference>
<dbReference type="Proteomes" id="UP000547674">
    <property type="component" value="Unassembled WGS sequence"/>
</dbReference>
<dbReference type="InterPro" id="IPR015869">
    <property type="entry name" value="Transcrpt_antiterm_NusG_bac_CS"/>
</dbReference>
<gene>
    <name evidence="5 10" type="primary">nusG</name>
    <name evidence="10" type="ORF">HKN21_05900</name>
</gene>
<dbReference type="SUPFAM" id="SSF82679">
    <property type="entry name" value="N-utilization substance G protein NusG, N-terminal domain"/>
    <property type="match status" value="1"/>
</dbReference>
<reference evidence="10 11" key="1">
    <citation type="submission" date="2020-03" db="EMBL/GenBank/DDBJ databases">
        <title>Metabolic flexibility allows generalist bacteria to become dominant in a frequently disturbed ecosystem.</title>
        <authorList>
            <person name="Chen Y.-J."/>
            <person name="Leung P.M."/>
            <person name="Bay S.K."/>
            <person name="Hugenholtz P."/>
            <person name="Kessler A.J."/>
            <person name="Shelley G."/>
            <person name="Waite D.W."/>
            <person name="Cook P.L."/>
            <person name="Greening C."/>
        </authorList>
    </citation>
    <scope>NUCLEOTIDE SEQUENCE [LARGE SCALE GENOMIC DNA]</scope>
    <source>
        <strain evidence="10">SS_bin_28</strain>
    </source>
</reference>
<dbReference type="GO" id="GO:0032784">
    <property type="term" value="P:regulation of DNA-templated transcription elongation"/>
    <property type="evidence" value="ECO:0007669"/>
    <property type="project" value="InterPro"/>
</dbReference>
<dbReference type="SMART" id="SM00738">
    <property type="entry name" value="NGN"/>
    <property type="match status" value="1"/>
</dbReference>
<dbReference type="InterPro" id="IPR036735">
    <property type="entry name" value="NGN_dom_sf"/>
</dbReference>
<dbReference type="FunFam" id="2.30.30.30:FF:000002">
    <property type="entry name" value="Transcription termination/antitermination factor NusG"/>
    <property type="match status" value="1"/>
</dbReference>
<protein>
    <recommendedName>
        <fullName evidence="5 6">Transcription termination/antitermination protein NusG</fullName>
    </recommendedName>
</protein>
<evidence type="ECO:0000256" key="1">
    <source>
        <dbReference type="ARBA" id="ARBA00022472"/>
    </source>
</evidence>
<dbReference type="PROSITE" id="PS01014">
    <property type="entry name" value="NUSG"/>
    <property type="match status" value="1"/>
</dbReference>
<feature type="domain" description="KOW" evidence="9">
    <location>
        <begin position="122"/>
        <end position="149"/>
    </location>
</feature>
<keyword evidence="3 5" id="KW-0805">Transcription regulation</keyword>
<organism evidence="10 11">
    <name type="scientific">Eiseniibacteriota bacterium</name>
    <dbReference type="NCBI Taxonomy" id="2212470"/>
    <lineage>
        <taxon>Bacteria</taxon>
        <taxon>Candidatus Eiseniibacteriota</taxon>
    </lineage>
</organism>
<dbReference type="AlphaFoldDB" id="A0A7Y2E8H3"/>
<dbReference type="SMART" id="SM00739">
    <property type="entry name" value="KOW"/>
    <property type="match status" value="1"/>
</dbReference>
<evidence type="ECO:0000256" key="7">
    <source>
        <dbReference type="RuleBase" id="RU000538"/>
    </source>
</evidence>
<dbReference type="Pfam" id="PF02357">
    <property type="entry name" value="NusG"/>
    <property type="match status" value="1"/>
</dbReference>
<keyword evidence="4 5" id="KW-0804">Transcription</keyword>
<dbReference type="Pfam" id="PF00467">
    <property type="entry name" value="KOW"/>
    <property type="match status" value="1"/>
</dbReference>
<dbReference type="CDD" id="cd09891">
    <property type="entry name" value="NGN_Bact_1"/>
    <property type="match status" value="1"/>
</dbReference>